<feature type="binding site" evidence="13">
    <location>
        <begin position="7"/>
        <end position="14"/>
    </location>
    <ligand>
        <name>NADP(+)</name>
        <dbReference type="ChEBI" id="CHEBI:58349"/>
    </ligand>
</feature>
<dbReference type="InterPro" id="IPR016204">
    <property type="entry name" value="HDH"/>
</dbReference>
<dbReference type="Gene3D" id="3.30.70.260">
    <property type="match status" value="1"/>
</dbReference>
<evidence type="ECO:0000256" key="5">
    <source>
        <dbReference type="ARBA" id="ARBA00013376"/>
    </source>
</evidence>
<keyword evidence="9" id="KW-0915">Sodium</keyword>
<evidence type="ECO:0000256" key="4">
    <source>
        <dbReference type="ARBA" id="ARBA00013213"/>
    </source>
</evidence>
<evidence type="ECO:0000259" key="17">
    <source>
        <dbReference type="Pfam" id="PF03447"/>
    </source>
</evidence>
<accession>A0A9D1VYF2</accession>
<keyword evidence="8 14" id="KW-0560">Oxidoreductase</keyword>
<dbReference type="EC" id="1.1.1.3" evidence="4 14"/>
<evidence type="ECO:0000256" key="12">
    <source>
        <dbReference type="PIRSR" id="PIRSR000098-1"/>
    </source>
</evidence>
<reference evidence="18" key="1">
    <citation type="journal article" date="2021" name="PeerJ">
        <title>Extensive microbial diversity within the chicken gut microbiome revealed by metagenomics and culture.</title>
        <authorList>
            <person name="Gilroy R."/>
            <person name="Ravi A."/>
            <person name="Getino M."/>
            <person name="Pursley I."/>
            <person name="Horton D.L."/>
            <person name="Alikhan N.F."/>
            <person name="Baker D."/>
            <person name="Gharbi K."/>
            <person name="Hall N."/>
            <person name="Watson M."/>
            <person name="Adriaenssens E.M."/>
            <person name="Foster-Nyarko E."/>
            <person name="Jarju S."/>
            <person name="Secka A."/>
            <person name="Antonio M."/>
            <person name="Oren A."/>
            <person name="Chaudhuri R.R."/>
            <person name="La Ragione R."/>
            <person name="Hildebrand F."/>
            <person name="Pallen M.J."/>
        </authorList>
    </citation>
    <scope>NUCLEOTIDE SEQUENCE</scope>
    <source>
        <strain evidence="18">ChiSjej5B23-15282</strain>
    </source>
</reference>
<evidence type="ECO:0000259" key="16">
    <source>
        <dbReference type="Pfam" id="PF00742"/>
    </source>
</evidence>
<dbReference type="AlphaFoldDB" id="A0A9D1VYF2"/>
<evidence type="ECO:0000256" key="6">
    <source>
        <dbReference type="ARBA" id="ARBA00022605"/>
    </source>
</evidence>
<evidence type="ECO:0000256" key="15">
    <source>
        <dbReference type="RuleBase" id="RU004171"/>
    </source>
</evidence>
<evidence type="ECO:0000256" key="1">
    <source>
        <dbReference type="ARBA" id="ARBA00005056"/>
    </source>
</evidence>
<dbReference type="SUPFAM" id="SSF51735">
    <property type="entry name" value="NAD(P)-binding Rossmann-fold domains"/>
    <property type="match status" value="1"/>
</dbReference>
<dbReference type="GO" id="GO:0050661">
    <property type="term" value="F:NADP binding"/>
    <property type="evidence" value="ECO:0007669"/>
    <property type="project" value="InterPro"/>
</dbReference>
<dbReference type="InterPro" id="IPR005106">
    <property type="entry name" value="Asp/hSer_DH_NAD-bd"/>
</dbReference>
<evidence type="ECO:0000256" key="9">
    <source>
        <dbReference type="ARBA" id="ARBA00023053"/>
    </source>
</evidence>
<feature type="binding site" evidence="13">
    <location>
        <position position="185"/>
    </location>
    <ligand>
        <name>L-homoserine</name>
        <dbReference type="ChEBI" id="CHEBI:57476"/>
    </ligand>
</feature>
<dbReference type="PANTHER" id="PTHR43331">
    <property type="entry name" value="HOMOSERINE DEHYDROGENASE"/>
    <property type="match status" value="1"/>
</dbReference>
<dbReference type="NCBIfam" id="NF004976">
    <property type="entry name" value="PRK06349.1"/>
    <property type="match status" value="1"/>
</dbReference>
<evidence type="ECO:0000256" key="13">
    <source>
        <dbReference type="PIRSR" id="PIRSR000098-2"/>
    </source>
</evidence>
<feature type="active site" description="Proton donor" evidence="12">
    <location>
        <position position="200"/>
    </location>
</feature>
<evidence type="ECO:0000256" key="3">
    <source>
        <dbReference type="ARBA" id="ARBA00006753"/>
    </source>
</evidence>
<evidence type="ECO:0000313" key="18">
    <source>
        <dbReference type="EMBL" id="HIX49259.1"/>
    </source>
</evidence>
<comment type="pathway">
    <text evidence="1 14">Amino-acid biosynthesis; L-threonine biosynthesis; L-threonine from L-aspartate: step 3/5.</text>
</comment>
<evidence type="ECO:0000256" key="7">
    <source>
        <dbReference type="ARBA" id="ARBA00022697"/>
    </source>
</evidence>
<organism evidence="18 19">
    <name type="scientific">Candidatus Mediterraneibacter caccavium</name>
    <dbReference type="NCBI Taxonomy" id="2838661"/>
    <lineage>
        <taxon>Bacteria</taxon>
        <taxon>Bacillati</taxon>
        <taxon>Bacillota</taxon>
        <taxon>Clostridia</taxon>
        <taxon>Lachnospirales</taxon>
        <taxon>Lachnospiraceae</taxon>
        <taxon>Mediterraneibacter</taxon>
    </lineage>
</organism>
<dbReference type="Gene3D" id="3.30.360.10">
    <property type="entry name" value="Dihydrodipicolinate Reductase, domain 2"/>
    <property type="match status" value="1"/>
</dbReference>
<dbReference type="Pfam" id="PF03447">
    <property type="entry name" value="NAD_binding_3"/>
    <property type="match status" value="1"/>
</dbReference>
<evidence type="ECO:0000256" key="10">
    <source>
        <dbReference type="ARBA" id="ARBA00023167"/>
    </source>
</evidence>
<dbReference type="PIRSF" id="PIRSF000098">
    <property type="entry name" value="Homoser_dehydrog"/>
    <property type="match status" value="1"/>
</dbReference>
<keyword evidence="10 14" id="KW-0486">Methionine biosynthesis</keyword>
<comment type="similarity">
    <text evidence="3 15">Belongs to the homoserine dehydrogenase family.</text>
</comment>
<dbReference type="GO" id="GO:0004412">
    <property type="term" value="F:homoserine dehydrogenase activity"/>
    <property type="evidence" value="ECO:0007669"/>
    <property type="project" value="UniProtKB-EC"/>
</dbReference>
<dbReference type="Pfam" id="PF00742">
    <property type="entry name" value="Homoserine_dh"/>
    <property type="match status" value="1"/>
</dbReference>
<evidence type="ECO:0000256" key="2">
    <source>
        <dbReference type="ARBA" id="ARBA00005062"/>
    </source>
</evidence>
<dbReference type="FunFam" id="3.30.360.10:FF:000005">
    <property type="entry name" value="Homoserine dehydrogenase"/>
    <property type="match status" value="1"/>
</dbReference>
<gene>
    <name evidence="18" type="ORF">H9981_09675</name>
</gene>
<dbReference type="InterPro" id="IPR001342">
    <property type="entry name" value="HDH_cat"/>
</dbReference>
<proteinExistence type="inferred from homology"/>
<name>A0A9D1VYF2_9FIRM</name>
<dbReference type="GO" id="GO:0009088">
    <property type="term" value="P:threonine biosynthetic process"/>
    <property type="evidence" value="ECO:0007669"/>
    <property type="project" value="UniProtKB-KW"/>
</dbReference>
<comment type="catalytic activity">
    <reaction evidence="11">
        <text>L-homoserine + NADP(+) = L-aspartate 4-semialdehyde + NADPH + H(+)</text>
        <dbReference type="Rhea" id="RHEA:15761"/>
        <dbReference type="ChEBI" id="CHEBI:15378"/>
        <dbReference type="ChEBI" id="CHEBI:57476"/>
        <dbReference type="ChEBI" id="CHEBI:57783"/>
        <dbReference type="ChEBI" id="CHEBI:58349"/>
        <dbReference type="ChEBI" id="CHEBI:537519"/>
        <dbReference type="EC" id="1.1.1.3"/>
    </reaction>
    <physiologicalReaction direction="right-to-left" evidence="11">
        <dbReference type="Rhea" id="RHEA:15763"/>
    </physiologicalReaction>
</comment>
<dbReference type="GO" id="GO:0009086">
    <property type="term" value="P:methionine biosynthetic process"/>
    <property type="evidence" value="ECO:0007669"/>
    <property type="project" value="UniProtKB-KW"/>
</dbReference>
<keyword evidence="13 14" id="KW-0521">NADP</keyword>
<dbReference type="EMBL" id="DXFA01000162">
    <property type="protein sequence ID" value="HIX49259.1"/>
    <property type="molecule type" value="Genomic_DNA"/>
</dbReference>
<feature type="binding site" evidence="13">
    <location>
        <position position="100"/>
    </location>
    <ligand>
        <name>NADPH</name>
        <dbReference type="ChEBI" id="CHEBI:57783"/>
    </ligand>
</feature>
<dbReference type="PROSITE" id="PS01042">
    <property type="entry name" value="HOMOSER_DHGENASE"/>
    <property type="match status" value="1"/>
</dbReference>
<evidence type="ECO:0000256" key="14">
    <source>
        <dbReference type="RuleBase" id="RU000579"/>
    </source>
</evidence>
<reference evidence="18" key="2">
    <citation type="submission" date="2021-04" db="EMBL/GenBank/DDBJ databases">
        <authorList>
            <person name="Gilroy R."/>
        </authorList>
    </citation>
    <scope>NUCLEOTIDE SEQUENCE</scope>
    <source>
        <strain evidence="18">ChiSjej5B23-15282</strain>
    </source>
</reference>
<evidence type="ECO:0000313" key="19">
    <source>
        <dbReference type="Proteomes" id="UP000824243"/>
    </source>
</evidence>
<dbReference type="InterPro" id="IPR036291">
    <property type="entry name" value="NAD(P)-bd_dom_sf"/>
</dbReference>
<dbReference type="SUPFAM" id="SSF55347">
    <property type="entry name" value="Glyceraldehyde-3-phosphate dehydrogenase-like, C-terminal domain"/>
    <property type="match status" value="1"/>
</dbReference>
<keyword evidence="7 14" id="KW-0791">Threonine biosynthesis</keyword>
<protein>
    <recommendedName>
        <fullName evidence="5 14">Homoserine dehydrogenase</fullName>
        <ecNumber evidence="4 14">1.1.1.3</ecNumber>
    </recommendedName>
</protein>
<comment type="pathway">
    <text evidence="2 14">Amino-acid biosynthesis; L-methionine biosynthesis via de novo pathway; L-homoserine from L-aspartate: step 3/3.</text>
</comment>
<evidence type="ECO:0000256" key="11">
    <source>
        <dbReference type="ARBA" id="ARBA00048841"/>
    </source>
</evidence>
<comment type="caution">
    <text evidence="18">The sequence shown here is derived from an EMBL/GenBank/DDBJ whole genome shotgun (WGS) entry which is preliminary data.</text>
</comment>
<dbReference type="Gene3D" id="3.40.50.720">
    <property type="entry name" value="NAD(P)-binding Rossmann-like Domain"/>
    <property type="match status" value="1"/>
</dbReference>
<feature type="domain" description="Homoserine dehydrogenase catalytic" evidence="16">
    <location>
        <begin position="132"/>
        <end position="310"/>
    </location>
</feature>
<sequence length="405" mass="43992">MVNIAVMGYGTVGSGVVEVIKTNGDIINQRAGDEINIKYVLDIRDFPGDPIQEKIVHDIDVIINDPEVKIVVEVMGGIEPAYTFVKRCLEAGKSVATSNKALVAKHGAELLSIARERELNFLFEASVGGGIPIIRALNSSLTADRIEEITGILNGTTNYMLSKMFYEGADYDEVLKEAQDNGYAERNPEADVEGYDACRKIAILSSLISGQQVDFEDIYTEGITKIAKEDMLYAKKMGMTIKLLASSKRCGSCLSAIVAPALLKKGHPLYSVDDVFNAVFVNGNVLGDAMFYGSGAGKLPTASAVVADVVDAAKHLHRNIMTMWKSEKLELQPVGDTSRKFFVRMSGDAEARRDEVEKLFGEVKILTVDGVEGEFGFVTGVMTEGEYAGKAAQAEGILHMIRIEE</sequence>
<keyword evidence="6 14" id="KW-0028">Amino-acid biosynthesis</keyword>
<dbReference type="Proteomes" id="UP000824243">
    <property type="component" value="Unassembled WGS sequence"/>
</dbReference>
<evidence type="ECO:0000256" key="8">
    <source>
        <dbReference type="ARBA" id="ARBA00023002"/>
    </source>
</evidence>
<dbReference type="PANTHER" id="PTHR43331:SF1">
    <property type="entry name" value="HOMOSERINE DEHYDROGENASE"/>
    <property type="match status" value="1"/>
</dbReference>
<feature type="domain" description="Aspartate/homoserine dehydrogenase NAD-binding" evidence="17">
    <location>
        <begin position="8"/>
        <end position="124"/>
    </location>
</feature>
<dbReference type="InterPro" id="IPR019811">
    <property type="entry name" value="HDH_CS"/>
</dbReference>